<protein>
    <submittedName>
        <fullName evidence="2">Uncharacterized protein</fullName>
    </submittedName>
</protein>
<dbReference type="EMBL" id="SGPJ01000639">
    <property type="protein sequence ID" value="THG93514.1"/>
    <property type="molecule type" value="Genomic_DNA"/>
</dbReference>
<sequence>MPKTPATYQLDIDFRDCLQEAYAQDALNYVKSLDCSAEHLQPLSPTSMPAGSSATGSVPGSVPGFVTPSSTCSDALPPNDPLLPPPPSVNSQEQQRRRKHANLNRLKKRALARAGRSALNYKPREQHMHKTAEAGRFEVETDLGGSSRAAEGAWIGLNNYKQKKGQPRTLEEYKKAGFRILKWDGLETITLTDKQGMVFGVLCGRPADSPGKTWSESCEGVTTALRQAEADLDFDGSPIIPEISSEKKGKNAKNRRGKFKTASMGVSYGSGQSSCHTLRKIKGFLML</sequence>
<feature type="compositionally biased region" description="Basic residues" evidence="1">
    <location>
        <begin position="96"/>
        <end position="111"/>
    </location>
</feature>
<dbReference type="AlphaFoldDB" id="A0A4S4K6S4"/>
<comment type="caution">
    <text evidence="2">The sequence shown here is derived from an EMBL/GenBank/DDBJ whole genome shotgun (WGS) entry which is preliminary data.</text>
</comment>
<evidence type="ECO:0000313" key="2">
    <source>
        <dbReference type="EMBL" id="THG93514.1"/>
    </source>
</evidence>
<proteinExistence type="predicted"/>
<reference evidence="2 3" key="1">
    <citation type="submission" date="2019-02" db="EMBL/GenBank/DDBJ databases">
        <title>Genome sequencing of the rare red list fungi Phlebia centrifuga.</title>
        <authorList>
            <person name="Buettner E."/>
            <person name="Kellner H."/>
        </authorList>
    </citation>
    <scope>NUCLEOTIDE SEQUENCE [LARGE SCALE GENOMIC DNA]</scope>
    <source>
        <strain evidence="2 3">DSM 108282</strain>
    </source>
</reference>
<name>A0A4S4K6S4_9APHY</name>
<feature type="region of interest" description="Disordered" evidence="1">
    <location>
        <begin position="44"/>
        <end position="135"/>
    </location>
</feature>
<evidence type="ECO:0000256" key="1">
    <source>
        <dbReference type="SAM" id="MobiDB-lite"/>
    </source>
</evidence>
<feature type="compositionally biased region" description="Pro residues" evidence="1">
    <location>
        <begin position="78"/>
        <end position="88"/>
    </location>
</feature>
<accession>A0A4S4K6S4</accession>
<evidence type="ECO:0000313" key="3">
    <source>
        <dbReference type="Proteomes" id="UP000309038"/>
    </source>
</evidence>
<dbReference type="Proteomes" id="UP000309038">
    <property type="component" value="Unassembled WGS sequence"/>
</dbReference>
<keyword evidence="3" id="KW-1185">Reference proteome</keyword>
<gene>
    <name evidence="2" type="ORF">EW026_g7739</name>
</gene>
<feature type="compositionally biased region" description="Basic and acidic residues" evidence="1">
    <location>
        <begin position="122"/>
        <end position="135"/>
    </location>
</feature>
<feature type="compositionally biased region" description="Polar residues" evidence="1">
    <location>
        <begin position="44"/>
        <end position="58"/>
    </location>
</feature>
<organism evidence="2 3">
    <name type="scientific">Hermanssonia centrifuga</name>
    <dbReference type="NCBI Taxonomy" id="98765"/>
    <lineage>
        <taxon>Eukaryota</taxon>
        <taxon>Fungi</taxon>
        <taxon>Dikarya</taxon>
        <taxon>Basidiomycota</taxon>
        <taxon>Agaricomycotina</taxon>
        <taxon>Agaricomycetes</taxon>
        <taxon>Polyporales</taxon>
        <taxon>Meruliaceae</taxon>
        <taxon>Hermanssonia</taxon>
    </lineage>
</organism>